<accession>A0A1G2UT49</accession>
<reference evidence="1 2" key="1">
    <citation type="journal article" date="2016" name="Nat. Commun.">
        <title>Thousands of microbial genomes shed light on interconnected biogeochemical processes in an aquifer system.</title>
        <authorList>
            <person name="Anantharaman K."/>
            <person name="Brown C.T."/>
            <person name="Hug L.A."/>
            <person name="Sharon I."/>
            <person name="Castelle C.J."/>
            <person name="Probst A.J."/>
            <person name="Thomas B.C."/>
            <person name="Singh A."/>
            <person name="Wilkins M.J."/>
            <person name="Karaoz U."/>
            <person name="Brodie E.L."/>
            <person name="Williams K.H."/>
            <person name="Hubbard S.S."/>
            <person name="Banfield J.F."/>
        </authorList>
    </citation>
    <scope>NUCLEOTIDE SEQUENCE [LARGE SCALE GENOMIC DNA]</scope>
</reference>
<organism evidence="1 2">
    <name type="scientific">Candidatus Zambryskibacteria bacterium RIFCSPLOWO2_12_FULL_39_16</name>
    <dbReference type="NCBI Taxonomy" id="1802775"/>
    <lineage>
        <taxon>Bacteria</taxon>
        <taxon>Candidatus Zambryskiibacteriota</taxon>
    </lineage>
</organism>
<comment type="caution">
    <text evidence="1">The sequence shown here is derived from an EMBL/GenBank/DDBJ whole genome shotgun (WGS) entry which is preliminary data.</text>
</comment>
<evidence type="ECO:0000313" key="2">
    <source>
        <dbReference type="Proteomes" id="UP000177276"/>
    </source>
</evidence>
<name>A0A1G2UT49_9BACT</name>
<protein>
    <submittedName>
        <fullName evidence="1">Uncharacterized protein</fullName>
    </submittedName>
</protein>
<dbReference type="EMBL" id="MHWS01000007">
    <property type="protein sequence ID" value="OHB12518.1"/>
    <property type="molecule type" value="Genomic_DNA"/>
</dbReference>
<evidence type="ECO:0000313" key="1">
    <source>
        <dbReference type="EMBL" id="OHB12518.1"/>
    </source>
</evidence>
<dbReference type="Proteomes" id="UP000177276">
    <property type="component" value="Unassembled WGS sequence"/>
</dbReference>
<gene>
    <name evidence="1" type="ORF">A3G46_00995</name>
</gene>
<sequence>MTKLNKKIITVVVVFAVLSTSFSPIFTRKAEAQYIDIWQMPKEGVLDTIAFLLINKIIERISASTVNWINSGFQGSPAYVTDPGSYFTNIGDQLAGQYIFSNPDLNFLCGPINAKIRLALTKSYLNEPNFQCTLTDAFGDMEDFMGDFNKGGWDKFFQMTQKQQNNPLGAFLQAESQLDAQIASRQGIAKDELNWGQGFMSFKSCDLTISPDGNLPDGSLATGLAPGDCVPGHESTQTPGSVINDQLNQVLGSGGDRLEASDEINEIIGALLTQVISNVVGGVGSGLRGLSQSPASGGAPTTRQLLENSLTSTTDYFGNTVNSNTLPNTIEPQPTVNVRPIDRDCSSTTDANLYSIAQALKANFENGMPFTSEYSSFGQYAGEEISLIIQNMDCPPEGTN</sequence>
<proteinExistence type="predicted"/>
<dbReference type="AlphaFoldDB" id="A0A1G2UT49"/>